<evidence type="ECO:0000313" key="1">
    <source>
        <dbReference type="EMBL" id="CAA9391369.1"/>
    </source>
</evidence>
<sequence length="57" mass="6885">ARMGYRVPRDRADRRAFRLRRDRLGFGRDRADHLLRLHRAVRHRDDHARGPRPTTSL</sequence>
<protein>
    <submittedName>
        <fullName evidence="1">Uncharacterized protein</fullName>
    </submittedName>
</protein>
<dbReference type="AlphaFoldDB" id="A0A6J4NLM3"/>
<feature type="non-terminal residue" evidence="1">
    <location>
        <position position="1"/>
    </location>
</feature>
<accession>A0A6J4NLM3</accession>
<feature type="non-terminal residue" evidence="1">
    <location>
        <position position="57"/>
    </location>
</feature>
<organism evidence="1">
    <name type="scientific">uncultured Rubellimicrobium sp</name>
    <dbReference type="NCBI Taxonomy" id="543078"/>
    <lineage>
        <taxon>Bacteria</taxon>
        <taxon>Pseudomonadati</taxon>
        <taxon>Pseudomonadota</taxon>
        <taxon>Alphaproteobacteria</taxon>
        <taxon>Rhodobacterales</taxon>
        <taxon>Roseobacteraceae</taxon>
        <taxon>Rubellimicrobium</taxon>
        <taxon>environmental samples</taxon>
    </lineage>
</organism>
<gene>
    <name evidence="1" type="ORF">AVDCRST_MAG15-464</name>
</gene>
<reference evidence="1" key="1">
    <citation type="submission" date="2020-02" db="EMBL/GenBank/DDBJ databases">
        <authorList>
            <person name="Meier V. D."/>
        </authorList>
    </citation>
    <scope>NUCLEOTIDE SEQUENCE</scope>
    <source>
        <strain evidence="1">AVDCRST_MAG15</strain>
    </source>
</reference>
<proteinExistence type="predicted"/>
<dbReference type="EMBL" id="CADCUU010000069">
    <property type="protein sequence ID" value="CAA9391369.1"/>
    <property type="molecule type" value="Genomic_DNA"/>
</dbReference>
<name>A0A6J4NLM3_9RHOB</name>